<feature type="domain" description="HTH lysR-type" evidence="5">
    <location>
        <begin position="16"/>
        <end position="73"/>
    </location>
</feature>
<evidence type="ECO:0000256" key="1">
    <source>
        <dbReference type="ARBA" id="ARBA00009437"/>
    </source>
</evidence>
<evidence type="ECO:0000256" key="4">
    <source>
        <dbReference type="ARBA" id="ARBA00023163"/>
    </source>
</evidence>
<organism evidence="6 7">
    <name type="scientific">Pseudomonas oryzihabitans</name>
    <dbReference type="NCBI Taxonomy" id="47885"/>
    <lineage>
        <taxon>Bacteria</taxon>
        <taxon>Pseudomonadati</taxon>
        <taxon>Pseudomonadota</taxon>
        <taxon>Gammaproteobacteria</taxon>
        <taxon>Pseudomonadales</taxon>
        <taxon>Pseudomonadaceae</taxon>
        <taxon>Pseudomonas</taxon>
    </lineage>
</organism>
<dbReference type="PANTHER" id="PTHR30126">
    <property type="entry name" value="HTH-TYPE TRANSCRIPTIONAL REGULATOR"/>
    <property type="match status" value="1"/>
</dbReference>
<dbReference type="InterPro" id="IPR036390">
    <property type="entry name" value="WH_DNA-bd_sf"/>
</dbReference>
<dbReference type="PRINTS" id="PR00039">
    <property type="entry name" value="HTHLYSR"/>
</dbReference>
<dbReference type="InterPro" id="IPR005119">
    <property type="entry name" value="LysR_subst-bd"/>
</dbReference>
<dbReference type="InterPro" id="IPR036388">
    <property type="entry name" value="WH-like_DNA-bd_sf"/>
</dbReference>
<dbReference type="Gene3D" id="1.10.10.10">
    <property type="entry name" value="Winged helix-like DNA-binding domain superfamily/Winged helix DNA-binding domain"/>
    <property type="match status" value="1"/>
</dbReference>
<proteinExistence type="inferred from homology"/>
<evidence type="ECO:0000313" key="7">
    <source>
        <dbReference type="Proteomes" id="UP000183046"/>
    </source>
</evidence>
<dbReference type="CDD" id="cd05466">
    <property type="entry name" value="PBP2_LTTR_substrate"/>
    <property type="match status" value="1"/>
</dbReference>
<evidence type="ECO:0000313" key="6">
    <source>
        <dbReference type="EMBL" id="SCZ48184.1"/>
    </source>
</evidence>
<dbReference type="Gene3D" id="3.40.190.10">
    <property type="entry name" value="Periplasmic binding protein-like II"/>
    <property type="match status" value="2"/>
</dbReference>
<gene>
    <name evidence="6" type="ORF">SAMN05216279_1217</name>
</gene>
<evidence type="ECO:0000256" key="3">
    <source>
        <dbReference type="ARBA" id="ARBA00023125"/>
    </source>
</evidence>
<protein>
    <submittedName>
        <fullName evidence="6">DNA-binding transcriptional regulator, LysR family</fullName>
    </submittedName>
</protein>
<reference evidence="7" key="1">
    <citation type="submission" date="2016-10" db="EMBL/GenBank/DDBJ databases">
        <authorList>
            <person name="de Groot N.N."/>
        </authorList>
    </citation>
    <scope>NUCLEOTIDE SEQUENCE [LARGE SCALE GENOMIC DNA]</scope>
    <source>
        <strain evidence="7">DSM 15758</strain>
    </source>
</reference>
<dbReference type="AlphaFoldDB" id="A0A1G5PF65"/>
<evidence type="ECO:0000259" key="5">
    <source>
        <dbReference type="PROSITE" id="PS50931"/>
    </source>
</evidence>
<dbReference type="PROSITE" id="PS50931">
    <property type="entry name" value="HTH_LYSR"/>
    <property type="match status" value="1"/>
</dbReference>
<dbReference type="GO" id="GO:0003700">
    <property type="term" value="F:DNA-binding transcription factor activity"/>
    <property type="evidence" value="ECO:0007669"/>
    <property type="project" value="InterPro"/>
</dbReference>
<keyword evidence="2" id="KW-0805">Transcription regulation</keyword>
<dbReference type="FunFam" id="1.10.10.10:FF:000001">
    <property type="entry name" value="LysR family transcriptional regulator"/>
    <property type="match status" value="1"/>
</dbReference>
<dbReference type="Proteomes" id="UP000183046">
    <property type="component" value="Unassembled WGS sequence"/>
</dbReference>
<name>A0A1G5PF65_9PSED</name>
<dbReference type="InterPro" id="IPR000847">
    <property type="entry name" value="LysR_HTH_N"/>
</dbReference>
<dbReference type="EMBL" id="FMWB01000021">
    <property type="protein sequence ID" value="SCZ48184.1"/>
    <property type="molecule type" value="Genomic_DNA"/>
</dbReference>
<evidence type="ECO:0000256" key="2">
    <source>
        <dbReference type="ARBA" id="ARBA00023015"/>
    </source>
</evidence>
<dbReference type="SUPFAM" id="SSF46785">
    <property type="entry name" value="Winged helix' DNA-binding domain"/>
    <property type="match status" value="1"/>
</dbReference>
<dbReference type="Pfam" id="PF03466">
    <property type="entry name" value="LysR_substrate"/>
    <property type="match status" value="1"/>
</dbReference>
<comment type="similarity">
    <text evidence="1">Belongs to the LysR transcriptional regulatory family.</text>
</comment>
<sequence length="311" mass="33716">MLGAHVQQREVRRLLMKTDDIEAFVAVIRSGSLNAAALSLGLTQPAITRRLQSLEQDLGVDLLDRHTKPLKPTRLGQEVYGHCRAILREMDALRERVAGDAPPSGLLRLGVPQTLGDALLLEAVKDIRTRYPELRTQVATGWGSVLVNRIEQGELDGALVLFPANKVFPDGVEARPLGAMPLQVVGAHDQVPGRAQRLADIQGQGWVLNPDGCGFRSSLQRTLAEQGQALRINLETYGTELQLGLVADGQGLGLVPAPLLARSAHRDRLAAIPLKDFKPEIQLWLIHPPFLGALQEVVEGFGRGAQGLLEG</sequence>
<dbReference type="Pfam" id="PF00126">
    <property type="entry name" value="HTH_1"/>
    <property type="match status" value="1"/>
</dbReference>
<dbReference type="SUPFAM" id="SSF53850">
    <property type="entry name" value="Periplasmic binding protein-like II"/>
    <property type="match status" value="1"/>
</dbReference>
<comment type="caution">
    <text evidence="6">The sequence shown here is derived from an EMBL/GenBank/DDBJ whole genome shotgun (WGS) entry which is preliminary data.</text>
</comment>
<dbReference type="PANTHER" id="PTHR30126:SF39">
    <property type="entry name" value="HTH-TYPE TRANSCRIPTIONAL REGULATOR CYSL"/>
    <property type="match status" value="1"/>
</dbReference>
<keyword evidence="3 6" id="KW-0238">DNA-binding</keyword>
<keyword evidence="4" id="KW-0804">Transcription</keyword>
<accession>A0A1G5PF65</accession>
<dbReference type="GO" id="GO:0000976">
    <property type="term" value="F:transcription cis-regulatory region binding"/>
    <property type="evidence" value="ECO:0007669"/>
    <property type="project" value="TreeGrafter"/>
</dbReference>